<dbReference type="PRINTS" id="PR01301">
    <property type="entry name" value="RGSPROTEIN"/>
</dbReference>
<organism evidence="5 6">
    <name type="scientific">Naegleria fowleri</name>
    <name type="common">Brain eating amoeba</name>
    <dbReference type="NCBI Taxonomy" id="5763"/>
    <lineage>
        <taxon>Eukaryota</taxon>
        <taxon>Discoba</taxon>
        <taxon>Heterolobosea</taxon>
        <taxon>Tetramitia</taxon>
        <taxon>Eutetramitia</taxon>
        <taxon>Vahlkampfiidae</taxon>
        <taxon>Naegleria</taxon>
    </lineage>
</organism>
<feature type="compositionally biased region" description="Polar residues" evidence="2">
    <location>
        <begin position="1"/>
        <end position="18"/>
    </location>
</feature>
<feature type="domain" description="DEP" evidence="4">
    <location>
        <begin position="832"/>
        <end position="891"/>
    </location>
</feature>
<dbReference type="InterPro" id="IPR006869">
    <property type="entry name" value="DUF547"/>
</dbReference>
<feature type="region of interest" description="Disordered" evidence="2">
    <location>
        <begin position="540"/>
        <end position="565"/>
    </location>
</feature>
<dbReference type="PROSITE" id="PS50132">
    <property type="entry name" value="RGS"/>
    <property type="match status" value="1"/>
</dbReference>
<feature type="compositionally biased region" description="Low complexity" evidence="2">
    <location>
        <begin position="132"/>
        <end position="151"/>
    </location>
</feature>
<feature type="region of interest" description="Disordered" evidence="2">
    <location>
        <begin position="312"/>
        <end position="341"/>
    </location>
</feature>
<feature type="domain" description="RGS" evidence="3">
    <location>
        <begin position="1209"/>
        <end position="1333"/>
    </location>
</feature>
<feature type="region of interest" description="Disordered" evidence="2">
    <location>
        <begin position="57"/>
        <end position="101"/>
    </location>
</feature>
<evidence type="ECO:0000256" key="1">
    <source>
        <dbReference type="ARBA" id="ARBA00022700"/>
    </source>
</evidence>
<dbReference type="InterPro" id="IPR036388">
    <property type="entry name" value="WH-like_DNA-bd_sf"/>
</dbReference>
<dbReference type="InterPro" id="IPR000591">
    <property type="entry name" value="DEP_dom"/>
</dbReference>
<dbReference type="InterPro" id="IPR036390">
    <property type="entry name" value="WH_DNA-bd_sf"/>
</dbReference>
<evidence type="ECO:0000313" key="5">
    <source>
        <dbReference type="EMBL" id="KAF0981193.1"/>
    </source>
</evidence>
<dbReference type="CDD" id="cd04371">
    <property type="entry name" value="DEP"/>
    <property type="match status" value="1"/>
</dbReference>
<feature type="region of interest" description="Disordered" evidence="2">
    <location>
        <begin position="115"/>
        <end position="151"/>
    </location>
</feature>
<dbReference type="Pfam" id="PF00615">
    <property type="entry name" value="RGS"/>
    <property type="match status" value="1"/>
</dbReference>
<reference evidence="5 6" key="1">
    <citation type="journal article" date="2019" name="Sci. Rep.">
        <title>Nanopore sequencing improves the draft genome of the human pathogenic amoeba Naegleria fowleri.</title>
        <authorList>
            <person name="Liechti N."/>
            <person name="Schurch N."/>
            <person name="Bruggmann R."/>
            <person name="Wittwer M."/>
        </authorList>
    </citation>
    <scope>NUCLEOTIDE SEQUENCE [LARGE SCALE GENOMIC DNA]</scope>
    <source>
        <strain evidence="5 6">ATCC 30894</strain>
    </source>
</reference>
<comment type="caution">
    <text evidence="5">The sequence shown here is derived from an EMBL/GenBank/DDBJ whole genome shotgun (WGS) entry which is preliminary data.</text>
</comment>
<dbReference type="Proteomes" id="UP000444721">
    <property type="component" value="Unassembled WGS sequence"/>
</dbReference>
<dbReference type="Gene3D" id="1.10.10.10">
    <property type="entry name" value="Winged helix-like DNA-binding domain superfamily/Winged helix DNA-binding domain"/>
    <property type="match status" value="1"/>
</dbReference>
<dbReference type="PROSITE" id="PS50186">
    <property type="entry name" value="DEP"/>
    <property type="match status" value="1"/>
</dbReference>
<protein>
    <recommendedName>
        <fullName evidence="7">RGS domain-containing protein</fullName>
    </recommendedName>
</protein>
<keyword evidence="1" id="KW-0734">Signal transduction inhibitor</keyword>
<gene>
    <name evidence="5" type="ORF">FDP41_012981</name>
</gene>
<evidence type="ECO:0000313" key="6">
    <source>
        <dbReference type="Proteomes" id="UP000444721"/>
    </source>
</evidence>
<dbReference type="PANTHER" id="PTHR46361:SF3">
    <property type="entry name" value="ELECTRON CARRIER_ PROTEIN DISULFIDE OXIDOREDUCTASE"/>
    <property type="match status" value="1"/>
</dbReference>
<evidence type="ECO:0008006" key="7">
    <source>
        <dbReference type="Google" id="ProtNLM"/>
    </source>
</evidence>
<dbReference type="GeneID" id="68120196"/>
<dbReference type="EMBL" id="VFQX01000016">
    <property type="protein sequence ID" value="KAF0981193.1"/>
    <property type="molecule type" value="Genomic_DNA"/>
</dbReference>
<evidence type="ECO:0000259" key="4">
    <source>
        <dbReference type="PROSITE" id="PS50186"/>
    </source>
</evidence>
<dbReference type="SUPFAM" id="SSF48097">
    <property type="entry name" value="Regulator of G-protein signaling, RGS"/>
    <property type="match status" value="1"/>
</dbReference>
<accession>A0A6A5BSZ6</accession>
<dbReference type="Pfam" id="PF04784">
    <property type="entry name" value="DUF547"/>
    <property type="match status" value="1"/>
</dbReference>
<evidence type="ECO:0000259" key="3">
    <source>
        <dbReference type="PROSITE" id="PS50132"/>
    </source>
</evidence>
<dbReference type="OrthoDB" id="418495at2759"/>
<dbReference type="InterPro" id="IPR044926">
    <property type="entry name" value="RGS_subdomain_2"/>
</dbReference>
<dbReference type="InterPro" id="IPR016137">
    <property type="entry name" value="RGS"/>
</dbReference>
<dbReference type="VEuPathDB" id="AmoebaDB:FDP41_012981"/>
<keyword evidence="6" id="KW-1185">Reference proteome</keyword>
<dbReference type="GO" id="GO:0035556">
    <property type="term" value="P:intracellular signal transduction"/>
    <property type="evidence" value="ECO:0007669"/>
    <property type="project" value="InterPro"/>
</dbReference>
<evidence type="ECO:0000256" key="2">
    <source>
        <dbReference type="SAM" id="MobiDB-lite"/>
    </source>
</evidence>
<dbReference type="VEuPathDB" id="AmoebaDB:NfTy_078900"/>
<name>A0A6A5BSZ6_NAEFO</name>
<dbReference type="PANTHER" id="PTHR46361">
    <property type="entry name" value="ELECTRON CARRIER/ PROTEIN DISULFIDE OXIDOREDUCTASE"/>
    <property type="match status" value="1"/>
</dbReference>
<dbReference type="Pfam" id="PF00610">
    <property type="entry name" value="DEP"/>
    <property type="match status" value="1"/>
</dbReference>
<proteinExistence type="predicted"/>
<feature type="compositionally biased region" description="Polar residues" evidence="2">
    <location>
        <begin position="313"/>
        <end position="323"/>
    </location>
</feature>
<dbReference type="SMART" id="SM00315">
    <property type="entry name" value="RGS"/>
    <property type="match status" value="1"/>
</dbReference>
<sequence>MNSPTNSEVQNTSSSTPLTPRVSELKQIWEETIRKHEESVKSASFKIHSVACLTNNVDINNNNNTSTTSTTPNNNPILINGSKSSSTTSHTPPSSTSSSITASISNMNRNMREFSQSISSSSLTNSDDDHSFTTITTTTTPSSSSSSASITTSTTLRKAPLLISSSKDDHDKHKYLSNSSIQSLISVVNPSEIVRQQQHHNKHHVSPSKVSQTILKFTNMFQKASAASFSSSSPSMVFHQKNGNLNSSAVVERRSFSHFHSSSPSSPQLQGDYLKQMNHNNEKSTNVAAVGGGDAQQHVNSNRLNTAKLDLNTLDSNPTTTIESKQEKQHPIETPTSLEKSEIQKRTLLKDNVHLKLTPASTCSSECSSRMSSPELAQSFDQISKDVPSMMDRIEIKEVVSHHDAITTLSTQSTTTSVKSITPPTIEIPSQSKQDRIEFPQNNSHAVITTRTEEKLPPRLVKTVPTPEKASQKTVEITPHRQITVKLLYQEENLTLARITVKIDVTQSSFEKTENKLHDTTVHPSSQLEEEERIPTLLSHSQESTNEHSNSDHSTEGSNHLHGHGHYQNEMTEASVPSSIITNEEEDTTNTEDDLTLMDDEDEPLLQAQLQALEVFNIDIDVETSTPSSGKFLCPLSSSSTIFAQMGNVFKDVEIEKNEDYARYFRNTNFDNYHDNVKSILEINKKRMSKRAMRKAEASVKLQKQVETYRKKQWIFREVFQSLGSKEFEAMLSPENYVDAEELDGFEQVTVNGLFEESERTLNPLFEEEMIEKNPLYEEEYSTNNPLFDPTDDIITTIYNFDESERTFVERLKQDLPRIGGLISKLKQNHSKAFTGEALVNWIMEKGSGKFLRLDAVCFAQQMMNQMIFKNVEKFNPTFEDSSTSLYIFYEEYESKNTLNIDESKIGEFEPQSSFVSVYRALTELGKEMNFHYDLSAKYESKPIFDYQAFAFSEHYAILMDEVRKLQKVDPNTIVDTNFRKCFFINIYNIMVLHALMRCGKPTNFLLRKRFFHQKKYLIGRYKLSLDEIAHGILRGEKYSRKTSGNFNNLERENHISSKFKQKILGTEDNSAISALNNLRIPEFDPRIHFCLYRADMSSPRFQLFSVDNLEYEIEKATREYIQRETKVDVDSNTIHLSKFFQWFREDFAYSDDDIINFVSKYLDFVSVAKIGEMKDNNDQPIHLNYRYNTSLNIATNISQDDNKEVNIELAQVRTNPKLLPFFISYSEREKSEENILFWLRVENYKQIEDPETRLVEARKIFDEFLKLNGERELNINRKSAREVETELLRHENRQSEDPIRTELFYSVQLMTELLMIDTYERFLRSDLYSSVVEIMKEEMKNVEIDTPRRSPSITFGSRPENVFEGEVTFKELQLRRSRLTDFQTAPLTSRTSGRTLESPVGTAVSSSLPTYFTSGVTNVETPASVGTPRSYKSDLL</sequence>
<feature type="compositionally biased region" description="Low complexity" evidence="2">
    <location>
        <begin position="115"/>
        <end position="125"/>
    </location>
</feature>
<dbReference type="GO" id="GO:0009968">
    <property type="term" value="P:negative regulation of signal transduction"/>
    <property type="evidence" value="ECO:0007669"/>
    <property type="project" value="UniProtKB-KW"/>
</dbReference>
<dbReference type="RefSeq" id="XP_044565906.1">
    <property type="nucleotide sequence ID" value="XM_044703560.1"/>
</dbReference>
<dbReference type="InterPro" id="IPR036305">
    <property type="entry name" value="RGS_sf"/>
</dbReference>
<dbReference type="VEuPathDB" id="AmoebaDB:NF0123660"/>
<feature type="compositionally biased region" description="Basic and acidic residues" evidence="2">
    <location>
        <begin position="545"/>
        <end position="555"/>
    </location>
</feature>
<dbReference type="Gene3D" id="1.10.167.10">
    <property type="entry name" value="Regulator of G-protein Signalling 4, domain 2"/>
    <property type="match status" value="1"/>
</dbReference>
<dbReference type="SUPFAM" id="SSF46785">
    <property type="entry name" value="Winged helix' DNA-binding domain"/>
    <property type="match status" value="1"/>
</dbReference>
<dbReference type="CDD" id="cd07440">
    <property type="entry name" value="RGS"/>
    <property type="match status" value="1"/>
</dbReference>
<feature type="region of interest" description="Disordered" evidence="2">
    <location>
        <begin position="1"/>
        <end position="23"/>
    </location>
</feature>